<dbReference type="KEGG" id="psey:GU243_23365"/>
<dbReference type="Pfam" id="PF08843">
    <property type="entry name" value="AbiEii"/>
    <property type="match status" value="1"/>
</dbReference>
<name>A0A6P1NTU2_9MICC</name>
<accession>A0A6P1NTU2</accession>
<evidence type="ECO:0000256" key="1">
    <source>
        <dbReference type="SAM" id="MobiDB-lite"/>
    </source>
</evidence>
<feature type="region of interest" description="Disordered" evidence="1">
    <location>
        <begin position="218"/>
        <end position="255"/>
    </location>
</feature>
<dbReference type="EMBL" id="CP047899">
    <property type="protein sequence ID" value="QHK22513.1"/>
    <property type="molecule type" value="Genomic_DNA"/>
</dbReference>
<geneLocation type="plasmid" evidence="2 3">
    <name>unnamed1</name>
</geneLocation>
<keyword evidence="2" id="KW-0614">Plasmid</keyword>
<dbReference type="AlphaFoldDB" id="A0A6P1NTU2"/>
<gene>
    <name evidence="2" type="ORF">GU243_23365</name>
</gene>
<proteinExistence type="predicted"/>
<dbReference type="Proteomes" id="UP000464186">
    <property type="component" value="Plasmid unnamed1"/>
</dbReference>
<protein>
    <recommendedName>
        <fullName evidence="4">Nucleotidyl transferase AbiEii/AbiGii toxin family protein</fullName>
    </recommendedName>
</protein>
<keyword evidence="3" id="KW-1185">Reference proteome</keyword>
<evidence type="ECO:0000313" key="3">
    <source>
        <dbReference type="Proteomes" id="UP000464186"/>
    </source>
</evidence>
<dbReference type="InterPro" id="IPR014942">
    <property type="entry name" value="AbiEii"/>
</dbReference>
<evidence type="ECO:0000313" key="2">
    <source>
        <dbReference type="EMBL" id="QHK22513.1"/>
    </source>
</evidence>
<sequence>MDQSQRIAAKTALDVLAADGFLLAGGQALAEHGISSRPSEDIDLFALHRRHTPATFAASVRKMTAALESVGYTVEITRQYDEFASVTVGRDDDAVVIDLGLDWWENSPAIIDVGPVLSLKDSVASKLLAVYSRGYARDYLDAYSIIASGRFTHKQLITLCQRRDPNVDLPLLATSMARYRTLSTTDYTRYGLPQDELPKLSSTLLDFARTIHRSSASAAESVEPVDLIGPEAPVQESPCNSGSGPDFPWLAAQSR</sequence>
<evidence type="ECO:0008006" key="4">
    <source>
        <dbReference type="Google" id="ProtNLM"/>
    </source>
</evidence>
<reference evidence="2 3" key="1">
    <citation type="submission" date="2020-01" db="EMBL/GenBank/DDBJ databases">
        <title>Pseudarthrobacter psychrotolerans sp. nov., isolated from antarctic soil.</title>
        <authorList>
            <person name="Shin Y."/>
            <person name="Park W."/>
        </authorList>
    </citation>
    <scope>NUCLEOTIDE SEQUENCE [LARGE SCALE GENOMIC DNA]</scope>
    <source>
        <strain evidence="2 3">YJ56</strain>
        <plasmid evidence="2 3">unnamed1</plasmid>
    </source>
</reference>
<organism evidence="2 3">
    <name type="scientific">Pseudarthrobacter psychrotolerans</name>
    <dbReference type="NCBI Taxonomy" id="2697569"/>
    <lineage>
        <taxon>Bacteria</taxon>
        <taxon>Bacillati</taxon>
        <taxon>Actinomycetota</taxon>
        <taxon>Actinomycetes</taxon>
        <taxon>Micrococcales</taxon>
        <taxon>Micrococcaceae</taxon>
        <taxon>Pseudarthrobacter</taxon>
    </lineage>
</organism>